<dbReference type="PRINTS" id="PR01438">
    <property type="entry name" value="UNVRSLSTRESS"/>
</dbReference>
<dbReference type="KEGG" id="por:APT59_16715"/>
<feature type="domain" description="UspA" evidence="2">
    <location>
        <begin position="2"/>
        <end position="154"/>
    </location>
</feature>
<dbReference type="PANTHER" id="PTHR46268">
    <property type="entry name" value="STRESS RESPONSE PROTEIN NHAX"/>
    <property type="match status" value="1"/>
</dbReference>
<dbReference type="OrthoDB" id="9804721at2"/>
<evidence type="ECO:0000256" key="1">
    <source>
        <dbReference type="ARBA" id="ARBA00008791"/>
    </source>
</evidence>
<dbReference type="Gene3D" id="3.40.50.12370">
    <property type="match status" value="1"/>
</dbReference>
<dbReference type="RefSeq" id="WP_059315885.1">
    <property type="nucleotide sequence ID" value="NZ_CP013987.1"/>
</dbReference>
<dbReference type="InterPro" id="IPR006016">
    <property type="entry name" value="UspA"/>
</dbReference>
<comment type="similarity">
    <text evidence="1">Belongs to the universal stress protein A family.</text>
</comment>
<dbReference type="CDD" id="cd00293">
    <property type="entry name" value="USP-like"/>
    <property type="match status" value="2"/>
</dbReference>
<dbReference type="AlphaFoldDB" id="A0A0U4W7E7"/>
<organism evidence="3 4">
    <name type="scientific">Pseudomonas oryzihabitans</name>
    <dbReference type="NCBI Taxonomy" id="47885"/>
    <lineage>
        <taxon>Bacteria</taxon>
        <taxon>Pseudomonadati</taxon>
        <taxon>Pseudomonadota</taxon>
        <taxon>Gammaproteobacteria</taxon>
        <taxon>Pseudomonadales</taxon>
        <taxon>Pseudomonadaceae</taxon>
        <taxon>Pseudomonas</taxon>
    </lineage>
</organism>
<feature type="domain" description="UspA" evidence="2">
    <location>
        <begin position="204"/>
        <end position="282"/>
    </location>
</feature>
<name>A0A0U4W7E7_9PSED</name>
<sequence>MSKILACLDGSAVSAAVCDFAAWAGIALDVPITLLHVLDQRRFPRPGNGVPAPLLGNREQLLTDLAALDVRRGDLAEDQGRLLLDAAQLRVEEQRARCAGAVLQHGDLMTSLESLQEDFDLIVLGRQGEDSPPKRLIGRHLESAIRLLHRPLLVAGHLFVKPSGVLLAYDDSSSARKAVTWVANCSLFDGLVCHLVTVGRDREERRAALTRAADELQAQGRQVITAITDGDVELGLERYRKRHGLELVVMGAFGHSRLRHFFMGSNTRNMLETAGSALIVVR</sequence>
<dbReference type="Proteomes" id="UP000064137">
    <property type="component" value="Chromosome"/>
</dbReference>
<dbReference type="SUPFAM" id="SSF52402">
    <property type="entry name" value="Adenine nucleotide alpha hydrolases-like"/>
    <property type="match status" value="2"/>
</dbReference>
<protein>
    <submittedName>
        <fullName evidence="3">Universal stress protein UspA</fullName>
    </submittedName>
</protein>
<reference evidence="3 4" key="1">
    <citation type="submission" date="2016-01" db="EMBL/GenBank/DDBJ databases">
        <title>Annotation of Pseudomonas oryzihabitans USDA-ARS-USMARC-56511.</title>
        <authorList>
            <person name="Harhay G.P."/>
            <person name="Harhay D.M."/>
            <person name="Smith T.P.L."/>
            <person name="Bono J.L."/>
            <person name="Heaton M.P."/>
            <person name="Clawson M.L."/>
            <person name="Chitko-Mckown C.G."/>
            <person name="Capik S.F."/>
            <person name="DeDonder K.D."/>
            <person name="Apley M.D."/>
            <person name="Lubbers B.V."/>
            <person name="White B.J."/>
            <person name="Larson R.L."/>
        </authorList>
    </citation>
    <scope>NUCLEOTIDE SEQUENCE [LARGE SCALE GENOMIC DNA]</scope>
    <source>
        <strain evidence="3 4">USDA-ARS-USMARC-56511</strain>
    </source>
</reference>
<evidence type="ECO:0000313" key="3">
    <source>
        <dbReference type="EMBL" id="ALZ85766.1"/>
    </source>
</evidence>
<proteinExistence type="inferred from homology"/>
<gene>
    <name evidence="3" type="ORF">APT59_16715</name>
</gene>
<dbReference type="PANTHER" id="PTHR46268:SF6">
    <property type="entry name" value="UNIVERSAL STRESS PROTEIN UP12"/>
    <property type="match status" value="1"/>
</dbReference>
<dbReference type="EMBL" id="CP013987">
    <property type="protein sequence ID" value="ALZ85766.1"/>
    <property type="molecule type" value="Genomic_DNA"/>
</dbReference>
<dbReference type="Pfam" id="PF00582">
    <property type="entry name" value="Usp"/>
    <property type="match status" value="2"/>
</dbReference>
<accession>A0A0U4W7E7</accession>
<evidence type="ECO:0000259" key="2">
    <source>
        <dbReference type="Pfam" id="PF00582"/>
    </source>
</evidence>
<evidence type="ECO:0000313" key="4">
    <source>
        <dbReference type="Proteomes" id="UP000064137"/>
    </source>
</evidence>
<dbReference type="InterPro" id="IPR006015">
    <property type="entry name" value="Universal_stress_UspA"/>
</dbReference>